<organism evidence="1 2">
    <name type="scientific">Araneus ventricosus</name>
    <name type="common">Orbweaver spider</name>
    <name type="synonym">Epeira ventricosa</name>
    <dbReference type="NCBI Taxonomy" id="182803"/>
    <lineage>
        <taxon>Eukaryota</taxon>
        <taxon>Metazoa</taxon>
        <taxon>Ecdysozoa</taxon>
        <taxon>Arthropoda</taxon>
        <taxon>Chelicerata</taxon>
        <taxon>Arachnida</taxon>
        <taxon>Araneae</taxon>
        <taxon>Araneomorphae</taxon>
        <taxon>Entelegynae</taxon>
        <taxon>Araneoidea</taxon>
        <taxon>Araneidae</taxon>
        <taxon>Araneus</taxon>
    </lineage>
</organism>
<dbReference type="EMBL" id="BGPR01073723">
    <property type="protein sequence ID" value="GBO46210.1"/>
    <property type="molecule type" value="Genomic_DNA"/>
</dbReference>
<dbReference type="AlphaFoldDB" id="A0A4Y2XBB2"/>
<evidence type="ECO:0000313" key="1">
    <source>
        <dbReference type="EMBL" id="GBO46210.1"/>
    </source>
</evidence>
<proteinExistence type="predicted"/>
<sequence length="153" mass="17289">MIFHLTKSTQDLEAVWWNKVMKNKLSRIKLGEFSPGQLIPSITRSRLGAISKPPPKFNSSPITYAYSLPLIQYTINYVLNNFFPQIVQSLQVCYTNALDTTVHCTGTTVNLHSYTVVPPKSGQSRDQKFCPFLGGVRYWGGQPFYKKSFCTSA</sequence>
<dbReference type="Proteomes" id="UP000499080">
    <property type="component" value="Unassembled WGS sequence"/>
</dbReference>
<keyword evidence="2" id="KW-1185">Reference proteome</keyword>
<accession>A0A4Y2XBB2</accession>
<reference evidence="1 2" key="1">
    <citation type="journal article" date="2019" name="Sci. Rep.">
        <title>Orb-weaving spider Araneus ventricosus genome elucidates the spidroin gene catalogue.</title>
        <authorList>
            <person name="Kono N."/>
            <person name="Nakamura H."/>
            <person name="Ohtoshi R."/>
            <person name="Moran D.A.P."/>
            <person name="Shinohara A."/>
            <person name="Yoshida Y."/>
            <person name="Fujiwara M."/>
            <person name="Mori M."/>
            <person name="Tomita M."/>
            <person name="Arakawa K."/>
        </authorList>
    </citation>
    <scope>NUCLEOTIDE SEQUENCE [LARGE SCALE GENOMIC DNA]</scope>
</reference>
<comment type="caution">
    <text evidence="1">The sequence shown here is derived from an EMBL/GenBank/DDBJ whole genome shotgun (WGS) entry which is preliminary data.</text>
</comment>
<name>A0A4Y2XBB2_ARAVE</name>
<gene>
    <name evidence="1" type="ORF">AVEN_134740_1</name>
</gene>
<protein>
    <submittedName>
        <fullName evidence="1">Uncharacterized protein</fullName>
    </submittedName>
</protein>
<evidence type="ECO:0000313" key="2">
    <source>
        <dbReference type="Proteomes" id="UP000499080"/>
    </source>
</evidence>